<proteinExistence type="predicted"/>
<dbReference type="PROSITE" id="PS50404">
    <property type="entry name" value="GST_NTER"/>
    <property type="match status" value="1"/>
</dbReference>
<dbReference type="Pfam" id="PF02798">
    <property type="entry name" value="GST_N"/>
    <property type="match status" value="1"/>
</dbReference>
<organism evidence="3 4">
    <name type="scientific">Spongiibacter nanhainus</name>
    <dbReference type="NCBI Taxonomy" id="2794344"/>
    <lineage>
        <taxon>Bacteria</taxon>
        <taxon>Pseudomonadati</taxon>
        <taxon>Pseudomonadota</taxon>
        <taxon>Gammaproteobacteria</taxon>
        <taxon>Cellvibrionales</taxon>
        <taxon>Spongiibacteraceae</taxon>
        <taxon>Spongiibacter</taxon>
    </lineage>
</organism>
<protein>
    <submittedName>
        <fullName evidence="3">Glutathione S-transferase family protein</fullName>
    </submittedName>
</protein>
<dbReference type="PROSITE" id="PS50405">
    <property type="entry name" value="GST_CTER"/>
    <property type="match status" value="1"/>
</dbReference>
<evidence type="ECO:0000313" key="4">
    <source>
        <dbReference type="Proteomes" id="UP000596063"/>
    </source>
</evidence>
<dbReference type="GO" id="GO:0016740">
    <property type="term" value="F:transferase activity"/>
    <property type="evidence" value="ECO:0007669"/>
    <property type="project" value="UniProtKB-KW"/>
</dbReference>
<dbReference type="CDD" id="cd03046">
    <property type="entry name" value="GST_N_GTT1_like"/>
    <property type="match status" value="1"/>
</dbReference>
<dbReference type="EMBL" id="CP066167">
    <property type="protein sequence ID" value="QQD18690.1"/>
    <property type="molecule type" value="Genomic_DNA"/>
</dbReference>
<dbReference type="PANTHER" id="PTHR44051">
    <property type="entry name" value="GLUTATHIONE S-TRANSFERASE-RELATED"/>
    <property type="match status" value="1"/>
</dbReference>
<evidence type="ECO:0000259" key="1">
    <source>
        <dbReference type="PROSITE" id="PS50404"/>
    </source>
</evidence>
<dbReference type="InterPro" id="IPR040079">
    <property type="entry name" value="Glutathione_S-Trfase"/>
</dbReference>
<name>A0A7T4R1M2_9GAMM</name>
<dbReference type="Pfam" id="PF13410">
    <property type="entry name" value="GST_C_2"/>
    <property type="match status" value="1"/>
</dbReference>
<dbReference type="InterPro" id="IPR036282">
    <property type="entry name" value="Glutathione-S-Trfase_C_sf"/>
</dbReference>
<evidence type="ECO:0000259" key="2">
    <source>
        <dbReference type="PROSITE" id="PS50405"/>
    </source>
</evidence>
<gene>
    <name evidence="3" type="ORF">I6N98_02105</name>
</gene>
<dbReference type="InterPro" id="IPR036249">
    <property type="entry name" value="Thioredoxin-like_sf"/>
</dbReference>
<dbReference type="SUPFAM" id="SSF47616">
    <property type="entry name" value="GST C-terminal domain-like"/>
    <property type="match status" value="1"/>
</dbReference>
<dbReference type="SFLD" id="SFLDG00358">
    <property type="entry name" value="Main_(cytGST)"/>
    <property type="match status" value="1"/>
</dbReference>
<dbReference type="InterPro" id="IPR010987">
    <property type="entry name" value="Glutathione-S-Trfase_C-like"/>
</dbReference>
<keyword evidence="4" id="KW-1185">Reference proteome</keyword>
<feature type="domain" description="GST N-terminal" evidence="1">
    <location>
        <begin position="1"/>
        <end position="80"/>
    </location>
</feature>
<feature type="domain" description="GST C-terminal" evidence="2">
    <location>
        <begin position="86"/>
        <end position="213"/>
    </location>
</feature>
<dbReference type="SFLD" id="SFLDS00019">
    <property type="entry name" value="Glutathione_Transferase_(cytos"/>
    <property type="match status" value="1"/>
</dbReference>
<sequence length="213" mass="24672">MSIKLWHCHNARSLRALWSLEEMSIPYELVVLPFPPRVFQRNFLEVNELGTVPYFVDGDIHMTESSAIPVFLAERYSKPEFTLEASHPEYGDYLNWLFHSDATLTFPQTVYIRYQLQESPERGLQAAATDYARWFHARLRKLNGHLADGREFLAAGRFTVADIAIAYALHLGEVLKIDEPYTPPVRKYLNRMRDRPAFQKVVVIGEEHSAFNT</sequence>
<evidence type="ECO:0000313" key="3">
    <source>
        <dbReference type="EMBL" id="QQD18690.1"/>
    </source>
</evidence>
<dbReference type="Gene3D" id="1.20.1050.10">
    <property type="match status" value="1"/>
</dbReference>
<dbReference type="Gene3D" id="3.40.30.10">
    <property type="entry name" value="Glutaredoxin"/>
    <property type="match status" value="1"/>
</dbReference>
<accession>A0A7T4R1M2</accession>
<reference evidence="3 4" key="1">
    <citation type="submission" date="2020-12" db="EMBL/GenBank/DDBJ databases">
        <authorList>
            <person name="Shan Y."/>
        </authorList>
    </citation>
    <scope>NUCLEOTIDE SEQUENCE [LARGE SCALE GENOMIC DNA]</scope>
    <source>
        <strain evidence="4">csc3.9</strain>
    </source>
</reference>
<dbReference type="InterPro" id="IPR004045">
    <property type="entry name" value="Glutathione_S-Trfase_N"/>
</dbReference>
<dbReference type="RefSeq" id="WP_198570180.1">
    <property type="nucleotide sequence ID" value="NZ_CP066167.1"/>
</dbReference>
<dbReference type="PANTHER" id="PTHR44051:SF21">
    <property type="entry name" value="GLUTATHIONE S-TRANSFERASE FAMILY PROTEIN"/>
    <property type="match status" value="1"/>
</dbReference>
<keyword evidence="3" id="KW-0808">Transferase</keyword>
<dbReference type="SUPFAM" id="SSF52833">
    <property type="entry name" value="Thioredoxin-like"/>
    <property type="match status" value="1"/>
</dbReference>
<dbReference type="Proteomes" id="UP000596063">
    <property type="component" value="Chromosome"/>
</dbReference>
<dbReference type="SFLD" id="SFLDG01150">
    <property type="entry name" value="Main.1:_Beta-like"/>
    <property type="match status" value="1"/>
</dbReference>
<dbReference type="AlphaFoldDB" id="A0A7T4R1M2"/>
<dbReference type="KEGG" id="snan:I6N98_02105"/>